<dbReference type="AlphaFoldDB" id="E1ZYL6"/>
<organism evidence="4">
    <name type="scientific">Camponotus floridanus</name>
    <name type="common">Florida carpenter ant</name>
    <dbReference type="NCBI Taxonomy" id="104421"/>
    <lineage>
        <taxon>Eukaryota</taxon>
        <taxon>Metazoa</taxon>
        <taxon>Ecdysozoa</taxon>
        <taxon>Arthropoda</taxon>
        <taxon>Hexapoda</taxon>
        <taxon>Insecta</taxon>
        <taxon>Pterygota</taxon>
        <taxon>Neoptera</taxon>
        <taxon>Endopterygota</taxon>
        <taxon>Hymenoptera</taxon>
        <taxon>Apocrita</taxon>
        <taxon>Aculeata</taxon>
        <taxon>Formicoidea</taxon>
        <taxon>Formicidae</taxon>
        <taxon>Formicinae</taxon>
        <taxon>Camponotus</taxon>
    </lineage>
</organism>
<keyword evidence="4" id="KW-1185">Reference proteome</keyword>
<evidence type="ECO:0000313" key="4">
    <source>
        <dbReference type="Proteomes" id="UP000000311"/>
    </source>
</evidence>
<dbReference type="GO" id="GO:0015074">
    <property type="term" value="P:DNA integration"/>
    <property type="evidence" value="ECO:0007669"/>
    <property type="project" value="InterPro"/>
</dbReference>
<reference evidence="3 4" key="1">
    <citation type="journal article" date="2010" name="Science">
        <title>Genomic comparison of the ants Camponotus floridanus and Harpegnathos saltator.</title>
        <authorList>
            <person name="Bonasio R."/>
            <person name="Zhang G."/>
            <person name="Ye C."/>
            <person name="Mutti N.S."/>
            <person name="Fang X."/>
            <person name="Qin N."/>
            <person name="Donahue G."/>
            <person name="Yang P."/>
            <person name="Li Q."/>
            <person name="Li C."/>
            <person name="Zhang P."/>
            <person name="Huang Z."/>
            <person name="Berger S.L."/>
            <person name="Reinberg D."/>
            <person name="Wang J."/>
            <person name="Liebig J."/>
        </authorList>
    </citation>
    <scope>NUCLEOTIDE SEQUENCE [LARGE SCALE GENOMIC DNA]</scope>
    <source>
        <strain evidence="4">C129</strain>
    </source>
</reference>
<dbReference type="Proteomes" id="UP000000311">
    <property type="component" value="Unassembled WGS sequence"/>
</dbReference>
<dbReference type="GO" id="GO:0005634">
    <property type="term" value="C:nucleus"/>
    <property type="evidence" value="ECO:0007669"/>
    <property type="project" value="UniProtKB-SubCell"/>
</dbReference>
<evidence type="ECO:0000259" key="2">
    <source>
        <dbReference type="Pfam" id="PF01498"/>
    </source>
</evidence>
<dbReference type="PANTHER" id="PTHR23022">
    <property type="entry name" value="TRANSPOSABLE ELEMENT-RELATED"/>
    <property type="match status" value="1"/>
</dbReference>
<dbReference type="Gene3D" id="3.30.420.10">
    <property type="entry name" value="Ribonuclease H-like superfamily/Ribonuclease H"/>
    <property type="match status" value="1"/>
</dbReference>
<accession>E1ZYL6</accession>
<dbReference type="InterPro" id="IPR036397">
    <property type="entry name" value="RNaseH_sf"/>
</dbReference>
<dbReference type="GO" id="GO:0003677">
    <property type="term" value="F:DNA binding"/>
    <property type="evidence" value="ECO:0007669"/>
    <property type="project" value="InterPro"/>
</dbReference>
<feature type="non-terminal residue" evidence="3">
    <location>
        <position position="1"/>
    </location>
</feature>
<protein>
    <submittedName>
        <fullName evidence="3">Transposable element Tcb2 transposase</fullName>
    </submittedName>
</protein>
<feature type="non-terminal residue" evidence="3">
    <location>
        <position position="240"/>
    </location>
</feature>
<sequence length="240" mass="28385">LNVPRTTVQRVYNRYMETGGYNRRPGSGRLRCTTAQDDQYIVVSALRNRRITSIEIKNNLQQFEVEVSDDTIRRRLAEENIQCRRPVLVPALKRGHREARLNFAIEHQNWHMHDWSRVLFTDESRFCLKVPDGRHRVYRRPGERFAPCTVKARENFYSGSIMVWAGISADAHTDLHFFERNMDSYIYIEDIIIPYIVPYKEFIGENFLLMQDNARPHVARVVTNFLNEINIERMVWPAIS</sequence>
<evidence type="ECO:0000256" key="1">
    <source>
        <dbReference type="ARBA" id="ARBA00004123"/>
    </source>
</evidence>
<dbReference type="OMA" id="FEPRNTS"/>
<dbReference type="PANTHER" id="PTHR23022:SF135">
    <property type="entry name" value="SI:DKEY-77F5.3"/>
    <property type="match status" value="1"/>
</dbReference>
<proteinExistence type="predicted"/>
<dbReference type="SUPFAM" id="SSF46689">
    <property type="entry name" value="Homeodomain-like"/>
    <property type="match status" value="1"/>
</dbReference>
<dbReference type="Pfam" id="PF01498">
    <property type="entry name" value="HTH_Tnp_Tc3_2"/>
    <property type="match status" value="1"/>
</dbReference>
<dbReference type="EMBL" id="GL435231">
    <property type="protein sequence ID" value="EFN73728.1"/>
    <property type="molecule type" value="Genomic_DNA"/>
</dbReference>
<dbReference type="InterPro" id="IPR009057">
    <property type="entry name" value="Homeodomain-like_sf"/>
</dbReference>
<name>E1ZYL6_CAMFO</name>
<dbReference type="InterPro" id="IPR002492">
    <property type="entry name" value="Transposase_Tc1-like"/>
</dbReference>
<dbReference type="GO" id="GO:0006313">
    <property type="term" value="P:DNA transposition"/>
    <property type="evidence" value="ECO:0007669"/>
    <property type="project" value="InterPro"/>
</dbReference>
<feature type="domain" description="Transposase Tc1-like" evidence="2">
    <location>
        <begin position="39"/>
        <end position="109"/>
    </location>
</feature>
<comment type="subcellular location">
    <subcellularLocation>
        <location evidence="1">Nucleus</location>
    </subcellularLocation>
</comment>
<dbReference type="InterPro" id="IPR052338">
    <property type="entry name" value="Transposase_5"/>
</dbReference>
<gene>
    <name evidence="3" type="ORF">EAG_09473</name>
</gene>
<dbReference type="STRING" id="104421.E1ZYL6"/>
<dbReference type="InParanoid" id="E1ZYL6"/>
<evidence type="ECO:0000313" key="3">
    <source>
        <dbReference type="EMBL" id="EFN73728.1"/>
    </source>
</evidence>